<comment type="caution">
    <text evidence="1">The sequence shown here is derived from an EMBL/GenBank/DDBJ whole genome shotgun (WGS) entry which is preliminary data.</text>
</comment>
<reference evidence="1" key="1">
    <citation type="journal article" date="2020" name="Mol. Plant Microbe Interact.">
        <title>Genome Sequence of the Biocontrol Agent Coniothyrium minitans strain Conio (IMI 134523).</title>
        <authorList>
            <person name="Patel D."/>
            <person name="Shittu T.A."/>
            <person name="Baroncelli R."/>
            <person name="Muthumeenakshi S."/>
            <person name="Osborne T.H."/>
            <person name="Janganan T.K."/>
            <person name="Sreenivasaprasad S."/>
        </authorList>
    </citation>
    <scope>NUCLEOTIDE SEQUENCE</scope>
    <source>
        <strain evidence="1">Conio</strain>
    </source>
</reference>
<evidence type="ECO:0000313" key="2">
    <source>
        <dbReference type="Proteomes" id="UP000756921"/>
    </source>
</evidence>
<dbReference type="OrthoDB" id="4387771at2759"/>
<dbReference type="AlphaFoldDB" id="A0A9P6GEJ3"/>
<protein>
    <submittedName>
        <fullName evidence="1">Uncharacterized protein</fullName>
    </submittedName>
</protein>
<sequence>MSKVLKELHDNIIKTKSWKKFFQLQTPGGCIFPSKTGKNDAALQLRYDAGEVVNGKKKVNLQVNSQAKSAALKEYISNKKGTHANVASAEIDINTPEDKQEEAVQNMFKSVTTQYKSKIG</sequence>
<gene>
    <name evidence="1" type="ORF">PMIN01_08114</name>
</gene>
<organism evidence="1 2">
    <name type="scientific">Paraphaeosphaeria minitans</name>
    <dbReference type="NCBI Taxonomy" id="565426"/>
    <lineage>
        <taxon>Eukaryota</taxon>
        <taxon>Fungi</taxon>
        <taxon>Dikarya</taxon>
        <taxon>Ascomycota</taxon>
        <taxon>Pezizomycotina</taxon>
        <taxon>Dothideomycetes</taxon>
        <taxon>Pleosporomycetidae</taxon>
        <taxon>Pleosporales</taxon>
        <taxon>Massarineae</taxon>
        <taxon>Didymosphaeriaceae</taxon>
        <taxon>Paraphaeosphaeria</taxon>
    </lineage>
</organism>
<accession>A0A9P6GEJ3</accession>
<proteinExistence type="predicted"/>
<dbReference type="Proteomes" id="UP000756921">
    <property type="component" value="Unassembled WGS sequence"/>
</dbReference>
<evidence type="ECO:0000313" key="1">
    <source>
        <dbReference type="EMBL" id="KAF9733771.1"/>
    </source>
</evidence>
<name>A0A9P6GEJ3_9PLEO</name>
<keyword evidence="2" id="KW-1185">Reference proteome</keyword>
<dbReference type="EMBL" id="WJXW01000008">
    <property type="protein sequence ID" value="KAF9733771.1"/>
    <property type="molecule type" value="Genomic_DNA"/>
</dbReference>